<evidence type="ECO:0000313" key="3">
    <source>
        <dbReference type="EMBL" id="CAA9444560.1"/>
    </source>
</evidence>
<evidence type="ECO:0000256" key="2">
    <source>
        <dbReference type="SAM" id="Phobius"/>
    </source>
</evidence>
<gene>
    <name evidence="3" type="ORF">AVDCRST_MAG80-1642</name>
</gene>
<dbReference type="AlphaFoldDB" id="A0A6J4QLX3"/>
<keyword evidence="2" id="KW-0812">Transmembrane</keyword>
<proteinExistence type="predicted"/>
<feature type="compositionally biased region" description="Pro residues" evidence="1">
    <location>
        <begin position="110"/>
        <end position="119"/>
    </location>
</feature>
<accession>A0A6J4QLX3</accession>
<organism evidence="3">
    <name type="scientific">uncultured Rubrobacteraceae bacterium</name>
    <dbReference type="NCBI Taxonomy" id="349277"/>
    <lineage>
        <taxon>Bacteria</taxon>
        <taxon>Bacillati</taxon>
        <taxon>Actinomycetota</taxon>
        <taxon>Rubrobacteria</taxon>
        <taxon>Rubrobacterales</taxon>
        <taxon>Rubrobacteraceae</taxon>
        <taxon>environmental samples</taxon>
    </lineage>
</organism>
<feature type="region of interest" description="Disordered" evidence="1">
    <location>
        <begin position="82"/>
        <end position="119"/>
    </location>
</feature>
<feature type="region of interest" description="Disordered" evidence="1">
    <location>
        <begin position="319"/>
        <end position="344"/>
    </location>
</feature>
<sequence length="412" mass="41717">MIESVEHLSLVQPNETVGSSGLRSRKALAFFVVLVLSGVALVFADGEARAQQQRPALEVHATVTGPERAPVAGAGIAPPAFAEPVTGTLPAEPSSSQVDERDAGFSSSPEPVPDPVTPGEPEPALALLEEFYPAYWTDLLPEAAMPKSFGITPGTDPAYDPAVALLDPGPVPDLVYPVPFVEPPPAPGPAGFGAALPYLGTPEPAPARGLVGSEAYKPPSPRIEEKSPVLSLAGTPSGVRPAPLQENGVAKAVPVGPLPPVADRKVPPPGLALQEPAMPGPPVTGPSREAALLLSSLEAAASSAVERLHGAAADVSEALAPGDKATVEPYSGGRAKEPSEDAPPLLSPASLGGSYFSPSAGGQVGPGGIVPLLTCVLAAGLILLRPVGRLSWASCQPPKPSSVLLGPRERPG</sequence>
<dbReference type="EMBL" id="CADCVC010000140">
    <property type="protein sequence ID" value="CAA9444560.1"/>
    <property type="molecule type" value="Genomic_DNA"/>
</dbReference>
<name>A0A6J4QLX3_9ACTN</name>
<evidence type="ECO:0000256" key="1">
    <source>
        <dbReference type="SAM" id="MobiDB-lite"/>
    </source>
</evidence>
<feature type="transmembrane region" description="Helical" evidence="2">
    <location>
        <begin position="27"/>
        <end position="44"/>
    </location>
</feature>
<feature type="region of interest" description="Disordered" evidence="1">
    <location>
        <begin position="262"/>
        <end position="287"/>
    </location>
</feature>
<keyword evidence="2" id="KW-1133">Transmembrane helix</keyword>
<protein>
    <submittedName>
        <fullName evidence="3">Uncharacterized protein</fullName>
    </submittedName>
</protein>
<keyword evidence="2" id="KW-0472">Membrane</keyword>
<reference evidence="3" key="1">
    <citation type="submission" date="2020-02" db="EMBL/GenBank/DDBJ databases">
        <authorList>
            <person name="Meier V. D."/>
        </authorList>
    </citation>
    <scope>NUCLEOTIDE SEQUENCE</scope>
    <source>
        <strain evidence="3">AVDCRST_MAG80</strain>
    </source>
</reference>